<dbReference type="Proteomes" id="UP001266305">
    <property type="component" value="Unassembled WGS sequence"/>
</dbReference>
<sequence length="83" mass="9168">MTPLIPQPSTSSAPTLQNHLATSASSTCLPFQYSRCKETKDSTTVNLDFIISPVLRVRRADERVDAHPDDVVTLSRLPLCLDE</sequence>
<accession>A0ABQ9VY25</accession>
<comment type="caution">
    <text evidence="1">The sequence shown here is derived from an EMBL/GenBank/DDBJ whole genome shotgun (WGS) entry which is preliminary data.</text>
</comment>
<keyword evidence="2" id="KW-1185">Reference proteome</keyword>
<name>A0ABQ9VY25_SAGOE</name>
<gene>
    <name evidence="1" type="ORF">P7K49_007313</name>
</gene>
<reference evidence="1 2" key="1">
    <citation type="submission" date="2023-05" db="EMBL/GenBank/DDBJ databases">
        <title>B98-5 Cell Line De Novo Hybrid Assembly: An Optical Mapping Approach.</title>
        <authorList>
            <person name="Kananen K."/>
            <person name="Auerbach J.A."/>
            <person name="Kautto E."/>
            <person name="Blachly J.S."/>
        </authorList>
    </citation>
    <scope>NUCLEOTIDE SEQUENCE [LARGE SCALE GENOMIC DNA]</scope>
    <source>
        <strain evidence="1">B95-8</strain>
        <tissue evidence="1">Cell line</tissue>
    </source>
</reference>
<protein>
    <submittedName>
        <fullName evidence="1">Uncharacterized protein</fullName>
    </submittedName>
</protein>
<dbReference type="EMBL" id="JASSZA010000004">
    <property type="protein sequence ID" value="KAK2113047.1"/>
    <property type="molecule type" value="Genomic_DNA"/>
</dbReference>
<organism evidence="1 2">
    <name type="scientific">Saguinus oedipus</name>
    <name type="common">Cotton-top tamarin</name>
    <name type="synonym">Oedipomidas oedipus</name>
    <dbReference type="NCBI Taxonomy" id="9490"/>
    <lineage>
        <taxon>Eukaryota</taxon>
        <taxon>Metazoa</taxon>
        <taxon>Chordata</taxon>
        <taxon>Craniata</taxon>
        <taxon>Vertebrata</taxon>
        <taxon>Euteleostomi</taxon>
        <taxon>Mammalia</taxon>
        <taxon>Eutheria</taxon>
        <taxon>Euarchontoglires</taxon>
        <taxon>Primates</taxon>
        <taxon>Haplorrhini</taxon>
        <taxon>Platyrrhini</taxon>
        <taxon>Cebidae</taxon>
        <taxon>Callitrichinae</taxon>
        <taxon>Saguinus</taxon>
    </lineage>
</organism>
<evidence type="ECO:0000313" key="2">
    <source>
        <dbReference type="Proteomes" id="UP001266305"/>
    </source>
</evidence>
<proteinExistence type="predicted"/>
<evidence type="ECO:0000313" key="1">
    <source>
        <dbReference type="EMBL" id="KAK2113047.1"/>
    </source>
</evidence>